<proteinExistence type="predicted"/>
<comment type="caution">
    <text evidence="1">The sequence shown here is derived from an EMBL/GenBank/DDBJ whole genome shotgun (WGS) entry which is preliminary data.</text>
</comment>
<reference evidence="1" key="1">
    <citation type="thesis" date="2021" institute="BYU ScholarsArchive" country="Provo, UT, USA">
        <title>Applications of and Algorithms for Genome Assembly and Genomic Analyses with an Emphasis on Marine Teleosts.</title>
        <authorList>
            <person name="Pickett B.D."/>
        </authorList>
    </citation>
    <scope>NUCLEOTIDE SEQUENCE</scope>
    <source>
        <strain evidence="1">HI-2016</strain>
    </source>
</reference>
<organism evidence="1 2">
    <name type="scientific">Albula glossodonta</name>
    <name type="common">roundjaw bonefish</name>
    <dbReference type="NCBI Taxonomy" id="121402"/>
    <lineage>
        <taxon>Eukaryota</taxon>
        <taxon>Metazoa</taxon>
        <taxon>Chordata</taxon>
        <taxon>Craniata</taxon>
        <taxon>Vertebrata</taxon>
        <taxon>Euteleostomi</taxon>
        <taxon>Actinopterygii</taxon>
        <taxon>Neopterygii</taxon>
        <taxon>Teleostei</taxon>
        <taxon>Albuliformes</taxon>
        <taxon>Albulidae</taxon>
        <taxon>Albula</taxon>
    </lineage>
</organism>
<sequence length="74" mass="8138">MVHVRAGHRSEVRAALKDGRTRSALASLGPVWALLLQTCACFTSDWILPSAQLFLLMRSPRYLPVPPGFDPSTC</sequence>
<evidence type="ECO:0000313" key="1">
    <source>
        <dbReference type="EMBL" id="KAG9346915.1"/>
    </source>
</evidence>
<dbReference type="AlphaFoldDB" id="A0A8T2P2W8"/>
<protein>
    <submittedName>
        <fullName evidence="1">Uncharacterized protein</fullName>
    </submittedName>
</protein>
<keyword evidence="2" id="KW-1185">Reference proteome</keyword>
<name>A0A8T2P2W8_9TELE</name>
<gene>
    <name evidence="1" type="ORF">JZ751_005842</name>
</gene>
<evidence type="ECO:0000313" key="2">
    <source>
        <dbReference type="Proteomes" id="UP000824540"/>
    </source>
</evidence>
<dbReference type="EMBL" id="JAFBMS010000014">
    <property type="protein sequence ID" value="KAG9346915.1"/>
    <property type="molecule type" value="Genomic_DNA"/>
</dbReference>
<dbReference type="Proteomes" id="UP000824540">
    <property type="component" value="Unassembled WGS sequence"/>
</dbReference>
<accession>A0A8T2P2W8</accession>